<accession>A0A1C3EKN3</accession>
<dbReference type="Proteomes" id="UP000094936">
    <property type="component" value="Unassembled WGS sequence"/>
</dbReference>
<sequence>MNSRETHHRHTTAPGSQSAQRKKTETANIRAGKSLALDESSTSNKVASNLVAFRRGQWVTIDGSQALQQGVPYYAGDKAKINGSVYELGADRQTWKIANAEGENNEGAPSKVFRPVAPPKQTSGQALPSGLDFESVIKDIETGKSNAFDAITPKTHLRTFKYGDKTVTIGGLHDSVTQGDVVKAEEMIKTLMDKTGFGNAIKGAPKYVSKFYVGLGWYGKQPENATIYGINTGRNKPENYTVLDLNAIENYQRDVDAQTGELRMADLILHEMGGHGAYIGDVFTSDFENVAYGVANKWATEYALEKGYDVAKVFNPGLGGSNTASNYSNRFDYKEFNRNNK</sequence>
<feature type="compositionally biased region" description="Basic residues" evidence="1">
    <location>
        <begin position="1"/>
        <end position="11"/>
    </location>
</feature>
<dbReference type="RefSeq" id="WP_068901494.1">
    <property type="nucleotide sequence ID" value="NZ_JBHUIF010000015.1"/>
</dbReference>
<evidence type="ECO:0000256" key="1">
    <source>
        <dbReference type="SAM" id="MobiDB-lite"/>
    </source>
</evidence>
<evidence type="ECO:0000313" key="2">
    <source>
        <dbReference type="EMBL" id="ODA33796.1"/>
    </source>
</evidence>
<organism evidence="2 3">
    <name type="scientific">Veronia pacifica</name>
    <dbReference type="NCBI Taxonomy" id="1080227"/>
    <lineage>
        <taxon>Bacteria</taxon>
        <taxon>Pseudomonadati</taxon>
        <taxon>Pseudomonadota</taxon>
        <taxon>Gammaproteobacteria</taxon>
        <taxon>Vibrionales</taxon>
        <taxon>Vibrionaceae</taxon>
        <taxon>Veronia</taxon>
    </lineage>
</organism>
<reference evidence="2 3" key="1">
    <citation type="submission" date="2016-05" db="EMBL/GenBank/DDBJ databases">
        <title>Genomic Taxonomy of the Vibrionaceae.</title>
        <authorList>
            <person name="Gomez-Gil B."/>
            <person name="Enciso-Ibarra J."/>
        </authorList>
    </citation>
    <scope>NUCLEOTIDE SEQUENCE [LARGE SCALE GENOMIC DNA]</scope>
    <source>
        <strain evidence="2 3">CAIM 1920</strain>
    </source>
</reference>
<dbReference type="AlphaFoldDB" id="A0A1C3EKN3"/>
<feature type="region of interest" description="Disordered" evidence="1">
    <location>
        <begin position="1"/>
        <end position="27"/>
    </location>
</feature>
<evidence type="ECO:0000313" key="3">
    <source>
        <dbReference type="Proteomes" id="UP000094936"/>
    </source>
</evidence>
<name>A0A1C3EKN3_9GAMM</name>
<dbReference type="EMBL" id="LYBM01000013">
    <property type="protein sequence ID" value="ODA33796.1"/>
    <property type="molecule type" value="Genomic_DNA"/>
</dbReference>
<gene>
    <name evidence="2" type="ORF">A8L45_09205</name>
</gene>
<proteinExistence type="predicted"/>
<keyword evidence="3" id="KW-1185">Reference proteome</keyword>
<comment type="caution">
    <text evidence="2">The sequence shown here is derived from an EMBL/GenBank/DDBJ whole genome shotgun (WGS) entry which is preliminary data.</text>
</comment>
<protein>
    <submittedName>
        <fullName evidence="2">Uncharacterized protein</fullName>
    </submittedName>
</protein>